<dbReference type="CDD" id="cd00093">
    <property type="entry name" value="HTH_XRE"/>
    <property type="match status" value="1"/>
</dbReference>
<dbReference type="SMART" id="SM00530">
    <property type="entry name" value="HTH_XRE"/>
    <property type="match status" value="1"/>
</dbReference>
<comment type="caution">
    <text evidence="3">The sequence shown here is derived from an EMBL/GenBank/DDBJ whole genome shotgun (WGS) entry which is preliminary data.</text>
</comment>
<gene>
    <name evidence="3" type="ORF">FZC78_19325</name>
</gene>
<evidence type="ECO:0000259" key="2">
    <source>
        <dbReference type="PROSITE" id="PS50943"/>
    </source>
</evidence>
<evidence type="ECO:0000256" key="1">
    <source>
        <dbReference type="ARBA" id="ARBA00023125"/>
    </source>
</evidence>
<sequence length="138" mass="16070">MGWGGIIMSTLGNRLRMAREKKGWSQTEVCKKLKISNSTLSGYERDYRKPDTDMILTFANLYEVSTDFLLGNYIKESAENNFDPLDEINKLVKKYGIEQMGFFNIEDWKKLSPGDIKLLERQFQAIVEMAKERENEDN</sequence>
<name>A0A5D4NJC0_9BACI</name>
<dbReference type="GO" id="GO:0003677">
    <property type="term" value="F:DNA binding"/>
    <property type="evidence" value="ECO:0007669"/>
    <property type="project" value="UniProtKB-KW"/>
</dbReference>
<evidence type="ECO:0000313" key="4">
    <source>
        <dbReference type="Proteomes" id="UP000322267"/>
    </source>
</evidence>
<reference evidence="3 4" key="1">
    <citation type="submission" date="2019-08" db="EMBL/GenBank/DDBJ databases">
        <title>Bacillus genomes from the desert of Cuatro Cienegas, Coahuila.</title>
        <authorList>
            <person name="Olmedo-Alvarez G."/>
        </authorList>
    </citation>
    <scope>NUCLEOTIDE SEQUENCE [LARGE SCALE GENOMIC DNA]</scope>
    <source>
        <strain evidence="3 4">CH34_1T</strain>
    </source>
</reference>
<protein>
    <submittedName>
        <fullName evidence="3">Helix-turn-helix transcriptional regulator</fullName>
    </submittedName>
</protein>
<feature type="domain" description="HTH cro/C1-type" evidence="2">
    <location>
        <begin position="15"/>
        <end position="69"/>
    </location>
</feature>
<proteinExistence type="predicted"/>
<accession>A0A5D4NJC0</accession>
<evidence type="ECO:0000313" key="3">
    <source>
        <dbReference type="EMBL" id="TYS14305.1"/>
    </source>
</evidence>
<dbReference type="Pfam" id="PF01381">
    <property type="entry name" value="HTH_3"/>
    <property type="match status" value="1"/>
</dbReference>
<organism evidence="3 4">
    <name type="scientific">Rossellomorea vietnamensis</name>
    <dbReference type="NCBI Taxonomy" id="218284"/>
    <lineage>
        <taxon>Bacteria</taxon>
        <taxon>Bacillati</taxon>
        <taxon>Bacillota</taxon>
        <taxon>Bacilli</taxon>
        <taxon>Bacillales</taxon>
        <taxon>Bacillaceae</taxon>
        <taxon>Rossellomorea</taxon>
    </lineage>
</organism>
<dbReference type="PANTHER" id="PTHR46558:SF13">
    <property type="entry name" value="HTH-TYPE TRANSCRIPTIONAL REGULATOR IMMR"/>
    <property type="match status" value="1"/>
</dbReference>
<dbReference type="Gene3D" id="1.10.260.40">
    <property type="entry name" value="lambda repressor-like DNA-binding domains"/>
    <property type="match status" value="1"/>
</dbReference>
<dbReference type="PROSITE" id="PS50943">
    <property type="entry name" value="HTH_CROC1"/>
    <property type="match status" value="1"/>
</dbReference>
<dbReference type="Proteomes" id="UP000322267">
    <property type="component" value="Unassembled WGS sequence"/>
</dbReference>
<keyword evidence="1" id="KW-0238">DNA-binding</keyword>
<dbReference type="EMBL" id="VTEI01000014">
    <property type="protein sequence ID" value="TYS14305.1"/>
    <property type="molecule type" value="Genomic_DNA"/>
</dbReference>
<dbReference type="OrthoDB" id="72638at2"/>
<dbReference type="InterPro" id="IPR001387">
    <property type="entry name" value="Cro/C1-type_HTH"/>
</dbReference>
<dbReference type="PANTHER" id="PTHR46558">
    <property type="entry name" value="TRACRIPTIONAL REGULATORY PROTEIN-RELATED-RELATED"/>
    <property type="match status" value="1"/>
</dbReference>
<dbReference type="AlphaFoldDB" id="A0A5D4NJC0"/>
<dbReference type="SUPFAM" id="SSF47413">
    <property type="entry name" value="lambda repressor-like DNA-binding domains"/>
    <property type="match status" value="1"/>
</dbReference>
<dbReference type="InterPro" id="IPR010982">
    <property type="entry name" value="Lambda_DNA-bd_dom_sf"/>
</dbReference>